<dbReference type="EMBL" id="DPBP01000017">
    <property type="protein sequence ID" value="HCE16909.1"/>
    <property type="molecule type" value="Genomic_DNA"/>
</dbReference>
<comment type="caution">
    <text evidence="10">The sequence shown here is derived from an EMBL/GenBank/DDBJ whole genome shotgun (WGS) entry which is preliminary data.</text>
</comment>
<dbReference type="GO" id="GO:0005886">
    <property type="term" value="C:plasma membrane"/>
    <property type="evidence" value="ECO:0007669"/>
    <property type="project" value="UniProtKB-SubCell"/>
</dbReference>
<dbReference type="RefSeq" id="WP_062193494.1">
    <property type="nucleotide sequence ID" value="NZ_DF967965.1"/>
</dbReference>
<accession>A0A3D1JEA1</accession>
<dbReference type="InterPro" id="IPR000515">
    <property type="entry name" value="MetI-like"/>
</dbReference>
<feature type="transmembrane region" description="Helical" evidence="8">
    <location>
        <begin position="153"/>
        <end position="178"/>
    </location>
</feature>
<dbReference type="Proteomes" id="UP000264141">
    <property type="component" value="Unassembled WGS sequence"/>
</dbReference>
<feature type="transmembrane region" description="Helical" evidence="8">
    <location>
        <begin position="310"/>
        <end position="332"/>
    </location>
</feature>
<feature type="transmembrane region" description="Helical" evidence="8">
    <location>
        <begin position="76"/>
        <end position="99"/>
    </location>
</feature>
<evidence type="ECO:0000259" key="9">
    <source>
        <dbReference type="PROSITE" id="PS50928"/>
    </source>
</evidence>
<feature type="transmembrane region" description="Helical" evidence="8">
    <location>
        <begin position="381"/>
        <end position="402"/>
    </location>
</feature>
<evidence type="ECO:0000256" key="4">
    <source>
        <dbReference type="ARBA" id="ARBA00022519"/>
    </source>
</evidence>
<dbReference type="OrthoDB" id="9776648at2"/>
<keyword evidence="5 8" id="KW-0812">Transmembrane</keyword>
<sequence>MAESLERDGAAVTHSRGKAAEALLFLLLWLLPAAFLSVFFVLPLGRIFALTFGAFIDQASSLQELWQAVRRPLGFTFYQAILSTLLTLLMGLPMAFVFGRYHFRGRRLLRVLSTLPFILPTVVVAAGFNALLGPRGWLNLLFMDWFNLSQPPILFLNTLSAILTAHVFYNLTIVLRVVGGAWENLDPRLEQAARTLGASEWRAFWEVTFPILRPSILAATLLVFLFDFSSFGVILLMGGPRFATLEVEIYIQALQLLNLPLAGVLSAIQLLCTLLITLAHHRLTGGQQVQLTPRLKGEGLRPARKWAEKLAVTALLITLTAFILSPLTALSVRSVTRLEANRGERGAVQTGLTLDYYRELFINRRQSLFYVPPVAAARNSLVYALETIALSLGLGLPAAYALNRGGSARRWLDALLMLPLGASAVTLGLGYVLTFNRPPLEVRSFPLLIPMAHSLVALPFVVRTLRPAISAIPPSLSQAARTLGAPPARAWLEVDLPILSRPLLAATVFSFTVSLGEFGATSLLARPEFPTLPIAIYRFLSQPGALNYGQAMAMATLLMLLCGICVFLIEKITV</sequence>
<evidence type="ECO:0000256" key="8">
    <source>
        <dbReference type="RuleBase" id="RU363032"/>
    </source>
</evidence>
<evidence type="ECO:0000256" key="5">
    <source>
        <dbReference type="ARBA" id="ARBA00022692"/>
    </source>
</evidence>
<feature type="transmembrane region" description="Helical" evidence="8">
    <location>
        <begin position="545"/>
        <end position="569"/>
    </location>
</feature>
<protein>
    <submittedName>
        <fullName evidence="10">Iron ABC transporter permease</fullName>
    </submittedName>
</protein>
<proteinExistence type="inferred from homology"/>
<feature type="transmembrane region" description="Helical" evidence="8">
    <location>
        <begin position="257"/>
        <end position="278"/>
    </location>
</feature>
<comment type="subcellular location">
    <subcellularLocation>
        <location evidence="1">Cell inner membrane</location>
        <topology evidence="1">Multi-pass membrane protein</topology>
    </subcellularLocation>
    <subcellularLocation>
        <location evidence="8">Cell membrane</location>
        <topology evidence="8">Multi-pass membrane protein</topology>
    </subcellularLocation>
</comment>
<dbReference type="GO" id="GO:0055085">
    <property type="term" value="P:transmembrane transport"/>
    <property type="evidence" value="ECO:0007669"/>
    <property type="project" value="InterPro"/>
</dbReference>
<feature type="transmembrane region" description="Helical" evidence="8">
    <location>
        <begin position="216"/>
        <end position="237"/>
    </location>
</feature>
<dbReference type="SUPFAM" id="SSF161098">
    <property type="entry name" value="MetI-like"/>
    <property type="match status" value="2"/>
</dbReference>
<dbReference type="PANTHER" id="PTHR43357:SF4">
    <property type="entry name" value="INNER MEMBRANE ABC TRANSPORTER PERMEASE PROTEIN YDCV"/>
    <property type="match status" value="1"/>
</dbReference>
<evidence type="ECO:0000313" key="11">
    <source>
        <dbReference type="Proteomes" id="UP000264141"/>
    </source>
</evidence>
<comment type="similarity">
    <text evidence="8">Belongs to the binding-protein-dependent transport system permease family.</text>
</comment>
<feature type="transmembrane region" description="Helical" evidence="8">
    <location>
        <begin position="23"/>
        <end position="56"/>
    </location>
</feature>
<dbReference type="STRING" id="229919.GCA_001050195_02178"/>
<dbReference type="CDD" id="cd06261">
    <property type="entry name" value="TM_PBP2"/>
    <property type="match status" value="2"/>
</dbReference>
<gene>
    <name evidence="10" type="ORF">DEQ80_03525</name>
</gene>
<feature type="domain" description="ABC transmembrane type-1" evidence="9">
    <location>
        <begin position="377"/>
        <end position="569"/>
    </location>
</feature>
<feature type="transmembrane region" description="Helical" evidence="8">
    <location>
        <begin position="111"/>
        <end position="133"/>
    </location>
</feature>
<evidence type="ECO:0000256" key="7">
    <source>
        <dbReference type="ARBA" id="ARBA00023136"/>
    </source>
</evidence>
<keyword evidence="4" id="KW-0997">Cell inner membrane</keyword>
<evidence type="ECO:0000313" key="10">
    <source>
        <dbReference type="EMBL" id="HCE16909.1"/>
    </source>
</evidence>
<dbReference type="Gene3D" id="1.10.3720.10">
    <property type="entry name" value="MetI-like"/>
    <property type="match status" value="2"/>
</dbReference>
<evidence type="ECO:0000256" key="2">
    <source>
        <dbReference type="ARBA" id="ARBA00022448"/>
    </source>
</evidence>
<evidence type="ECO:0000256" key="3">
    <source>
        <dbReference type="ARBA" id="ARBA00022475"/>
    </source>
</evidence>
<dbReference type="PROSITE" id="PS50928">
    <property type="entry name" value="ABC_TM1"/>
    <property type="match status" value="2"/>
</dbReference>
<name>A0A3D1JEA1_9CHLR</name>
<evidence type="ECO:0000256" key="6">
    <source>
        <dbReference type="ARBA" id="ARBA00022989"/>
    </source>
</evidence>
<evidence type="ECO:0000256" key="1">
    <source>
        <dbReference type="ARBA" id="ARBA00004429"/>
    </source>
</evidence>
<feature type="domain" description="ABC transmembrane type-1" evidence="9">
    <location>
        <begin position="73"/>
        <end position="280"/>
    </location>
</feature>
<dbReference type="InterPro" id="IPR035906">
    <property type="entry name" value="MetI-like_sf"/>
</dbReference>
<keyword evidence="7 8" id="KW-0472">Membrane</keyword>
<feature type="transmembrane region" description="Helical" evidence="8">
    <location>
        <begin position="414"/>
        <end position="433"/>
    </location>
</feature>
<keyword evidence="6 8" id="KW-1133">Transmembrane helix</keyword>
<reference evidence="10 11" key="1">
    <citation type="journal article" date="2018" name="Nat. Biotechnol.">
        <title>A standardized bacterial taxonomy based on genome phylogeny substantially revises the tree of life.</title>
        <authorList>
            <person name="Parks D.H."/>
            <person name="Chuvochina M."/>
            <person name="Waite D.W."/>
            <person name="Rinke C."/>
            <person name="Skarshewski A."/>
            <person name="Chaumeil P.A."/>
            <person name="Hugenholtz P."/>
        </authorList>
    </citation>
    <scope>NUCLEOTIDE SEQUENCE [LARGE SCALE GENOMIC DNA]</scope>
    <source>
        <strain evidence="10">UBA8781</strain>
    </source>
</reference>
<dbReference type="Pfam" id="PF00528">
    <property type="entry name" value="BPD_transp_1"/>
    <property type="match status" value="2"/>
</dbReference>
<dbReference type="PANTHER" id="PTHR43357">
    <property type="entry name" value="INNER MEMBRANE ABC TRANSPORTER PERMEASE PROTEIN YDCV"/>
    <property type="match status" value="1"/>
</dbReference>
<keyword evidence="2 8" id="KW-0813">Transport</keyword>
<keyword evidence="3" id="KW-1003">Cell membrane</keyword>
<organism evidence="10 11">
    <name type="scientific">Anaerolinea thermolimosa</name>
    <dbReference type="NCBI Taxonomy" id="229919"/>
    <lineage>
        <taxon>Bacteria</taxon>
        <taxon>Bacillati</taxon>
        <taxon>Chloroflexota</taxon>
        <taxon>Anaerolineae</taxon>
        <taxon>Anaerolineales</taxon>
        <taxon>Anaerolineaceae</taxon>
        <taxon>Anaerolinea</taxon>
    </lineage>
</organism>
<dbReference type="AlphaFoldDB" id="A0A3D1JEA1"/>